<evidence type="ECO:0000256" key="13">
    <source>
        <dbReference type="PROSITE-ProRule" id="PRU10141"/>
    </source>
</evidence>
<dbReference type="AlphaFoldDB" id="A0A922LDL9"/>
<dbReference type="Pfam" id="PF00069">
    <property type="entry name" value="Pkinase"/>
    <property type="match status" value="1"/>
</dbReference>
<keyword evidence="9 18" id="KW-0418">Kinase</keyword>
<evidence type="ECO:0000256" key="1">
    <source>
        <dbReference type="ARBA" id="ARBA00004496"/>
    </source>
</evidence>
<dbReference type="FunFam" id="1.10.510.10:FF:000086">
    <property type="entry name" value="Non-specific serine/threonine protein kinase"/>
    <property type="match status" value="1"/>
</dbReference>
<evidence type="ECO:0000256" key="11">
    <source>
        <dbReference type="ARBA" id="ARBA00047899"/>
    </source>
</evidence>
<dbReference type="GO" id="GO:0005524">
    <property type="term" value="F:ATP binding"/>
    <property type="evidence" value="ECO:0007669"/>
    <property type="project" value="UniProtKB-UniRule"/>
</dbReference>
<reference evidence="17" key="2">
    <citation type="submission" date="2020-06" db="EMBL/GenBank/DDBJ databases">
        <authorList>
            <person name="Ji K."/>
            <person name="Li J."/>
        </authorList>
    </citation>
    <scope>NUCLEOTIDE SEQUENCE</scope>
    <source>
        <strain evidence="17">JKM2019</strain>
        <tissue evidence="17">Whole body</tissue>
    </source>
</reference>
<evidence type="ECO:0000256" key="5">
    <source>
        <dbReference type="ARBA" id="ARBA00022527"/>
    </source>
</evidence>
<dbReference type="InterPro" id="IPR017441">
    <property type="entry name" value="Protein_kinase_ATP_BS"/>
</dbReference>
<reference evidence="18" key="1">
    <citation type="submission" date="2013-05" db="EMBL/GenBank/DDBJ databases">
        <authorList>
            <person name="Yim A.K.Y."/>
            <person name="Chan T.F."/>
            <person name="Ji K.M."/>
            <person name="Liu X.Y."/>
            <person name="Zhou J.W."/>
            <person name="Li R.Q."/>
            <person name="Yang K.Y."/>
            <person name="Li J."/>
            <person name="Li M."/>
            <person name="Law P.T.W."/>
            <person name="Wu Y.L."/>
            <person name="Cai Z.L."/>
            <person name="Qin H."/>
            <person name="Bao Y."/>
            <person name="Leung R.K.K."/>
            <person name="Ng P.K.S."/>
            <person name="Zou J."/>
            <person name="Zhong X.J."/>
            <person name="Ran P.X."/>
            <person name="Zhong N.S."/>
            <person name="Liu Z.G."/>
            <person name="Tsui S.K.W."/>
        </authorList>
    </citation>
    <scope>NUCLEOTIDE SEQUENCE</scope>
    <source>
        <strain evidence="18">Derf</strain>
        <tissue evidence="18">Whole organism</tissue>
    </source>
</reference>
<dbReference type="InterPro" id="IPR017892">
    <property type="entry name" value="Pkinase_C"/>
</dbReference>
<evidence type="ECO:0000259" key="15">
    <source>
        <dbReference type="PROSITE" id="PS50011"/>
    </source>
</evidence>
<protein>
    <recommendedName>
        <fullName evidence="3">non-specific serine/threonine protein kinase</fullName>
        <ecNumber evidence="3">2.7.11.1</ecNumber>
    </recommendedName>
</protein>
<dbReference type="GO" id="GO:0051093">
    <property type="term" value="P:negative regulation of developmental process"/>
    <property type="evidence" value="ECO:0007669"/>
    <property type="project" value="UniProtKB-ARBA"/>
</dbReference>
<evidence type="ECO:0000256" key="6">
    <source>
        <dbReference type="ARBA" id="ARBA00022553"/>
    </source>
</evidence>
<feature type="binding site" evidence="13">
    <location>
        <position position="203"/>
    </location>
    <ligand>
        <name>ATP</name>
        <dbReference type="ChEBI" id="CHEBI:30616"/>
    </ligand>
</feature>
<dbReference type="InterPro" id="IPR000961">
    <property type="entry name" value="AGC-kinase_C"/>
</dbReference>
<evidence type="ECO:0000256" key="7">
    <source>
        <dbReference type="ARBA" id="ARBA00022679"/>
    </source>
</evidence>
<comment type="similarity">
    <text evidence="2">Belongs to the protein kinase superfamily. AGC Ser/Thr protein kinase family.</text>
</comment>
<name>A0A922LDL9_DERFA</name>
<keyword evidence="6" id="KW-0597">Phosphoprotein</keyword>
<keyword evidence="4" id="KW-0963">Cytoplasm</keyword>
<evidence type="ECO:0000256" key="9">
    <source>
        <dbReference type="ARBA" id="ARBA00022777"/>
    </source>
</evidence>
<evidence type="ECO:0000256" key="10">
    <source>
        <dbReference type="ARBA" id="ARBA00022840"/>
    </source>
</evidence>
<evidence type="ECO:0000313" key="18">
    <source>
        <dbReference type="EMBL" id="KAH9529720.1"/>
    </source>
</evidence>
<dbReference type="SMART" id="SM00220">
    <property type="entry name" value="S_TKc"/>
    <property type="match status" value="1"/>
</dbReference>
<dbReference type="EMBL" id="ASGP02000001">
    <property type="protein sequence ID" value="KAH9529720.1"/>
    <property type="molecule type" value="Genomic_DNA"/>
</dbReference>
<dbReference type="PANTHER" id="PTHR22988:SF76">
    <property type="entry name" value="CHROMOSOME UNDETERMINED SCAFFOLD_135, WHOLE GENOME SHOTGUN SEQUENCE"/>
    <property type="match status" value="1"/>
</dbReference>
<comment type="catalytic activity">
    <reaction evidence="11">
        <text>L-threonyl-[protein] + ATP = O-phospho-L-threonyl-[protein] + ADP + H(+)</text>
        <dbReference type="Rhea" id="RHEA:46608"/>
        <dbReference type="Rhea" id="RHEA-COMP:11060"/>
        <dbReference type="Rhea" id="RHEA-COMP:11605"/>
        <dbReference type="ChEBI" id="CHEBI:15378"/>
        <dbReference type="ChEBI" id="CHEBI:30013"/>
        <dbReference type="ChEBI" id="CHEBI:30616"/>
        <dbReference type="ChEBI" id="CHEBI:61977"/>
        <dbReference type="ChEBI" id="CHEBI:456216"/>
        <dbReference type="EC" id="2.7.11.1"/>
    </reaction>
</comment>
<dbReference type="Proteomes" id="UP000790347">
    <property type="component" value="Unassembled WGS sequence"/>
</dbReference>
<keyword evidence="8 13" id="KW-0547">Nucleotide-binding</keyword>
<dbReference type="FunFam" id="1.10.510.10:FF:000057">
    <property type="entry name" value="Non-specific serine/threonine protein kinase"/>
    <property type="match status" value="1"/>
</dbReference>
<evidence type="ECO:0000256" key="4">
    <source>
        <dbReference type="ARBA" id="ARBA00022490"/>
    </source>
</evidence>
<dbReference type="PROSITE" id="PS00107">
    <property type="entry name" value="PROTEIN_KINASE_ATP"/>
    <property type="match status" value="1"/>
</dbReference>
<dbReference type="PROSITE" id="PS00108">
    <property type="entry name" value="PROTEIN_KINASE_ST"/>
    <property type="match status" value="1"/>
</dbReference>
<dbReference type="PROSITE" id="PS51285">
    <property type="entry name" value="AGC_KINASE_CTER"/>
    <property type="match status" value="1"/>
</dbReference>
<feature type="region of interest" description="Disordered" evidence="14">
    <location>
        <begin position="1"/>
        <end position="74"/>
    </location>
</feature>
<dbReference type="GO" id="GO:0048814">
    <property type="term" value="P:regulation of dendrite morphogenesis"/>
    <property type="evidence" value="ECO:0007669"/>
    <property type="project" value="UniProtKB-ARBA"/>
</dbReference>
<evidence type="ECO:0000256" key="14">
    <source>
        <dbReference type="SAM" id="MobiDB-lite"/>
    </source>
</evidence>
<dbReference type="EMBL" id="SDOV01000004">
    <property type="protein sequence ID" value="KAH7642451.1"/>
    <property type="molecule type" value="Genomic_DNA"/>
</dbReference>
<accession>A0A922LDL9</accession>
<comment type="caution">
    <text evidence="18">The sequence shown here is derived from an EMBL/GenBank/DDBJ whole genome shotgun (WGS) entry which is preliminary data.</text>
</comment>
<evidence type="ECO:0000256" key="3">
    <source>
        <dbReference type="ARBA" id="ARBA00012513"/>
    </source>
</evidence>
<dbReference type="GO" id="GO:0004674">
    <property type="term" value="F:protein serine/threonine kinase activity"/>
    <property type="evidence" value="ECO:0007669"/>
    <property type="project" value="UniProtKB-KW"/>
</dbReference>
<dbReference type="PANTHER" id="PTHR22988">
    <property type="entry name" value="MYOTONIC DYSTROPHY S/T KINASE-RELATED"/>
    <property type="match status" value="1"/>
</dbReference>
<dbReference type="CDD" id="cd21780">
    <property type="entry name" value="MobB_Trc-like"/>
    <property type="match status" value="1"/>
</dbReference>
<keyword evidence="19" id="KW-1185">Reference proteome</keyword>
<dbReference type="InterPro" id="IPR008271">
    <property type="entry name" value="Ser/Thr_kinase_AS"/>
</dbReference>
<comment type="catalytic activity">
    <reaction evidence="12">
        <text>L-seryl-[protein] + ATP = O-phospho-L-seryl-[protein] + ADP + H(+)</text>
        <dbReference type="Rhea" id="RHEA:17989"/>
        <dbReference type="Rhea" id="RHEA-COMP:9863"/>
        <dbReference type="Rhea" id="RHEA-COMP:11604"/>
        <dbReference type="ChEBI" id="CHEBI:15378"/>
        <dbReference type="ChEBI" id="CHEBI:29999"/>
        <dbReference type="ChEBI" id="CHEBI:30616"/>
        <dbReference type="ChEBI" id="CHEBI:83421"/>
        <dbReference type="ChEBI" id="CHEBI:456216"/>
        <dbReference type="EC" id="2.7.11.1"/>
    </reaction>
</comment>
<comment type="subcellular location">
    <subcellularLocation>
        <location evidence="1">Cytoplasm</location>
    </subcellularLocation>
</comment>
<evidence type="ECO:0000256" key="2">
    <source>
        <dbReference type="ARBA" id="ARBA00009903"/>
    </source>
</evidence>
<dbReference type="GO" id="GO:0022604">
    <property type="term" value="P:regulation of cell morphogenesis"/>
    <property type="evidence" value="ECO:0007669"/>
    <property type="project" value="UniProtKB-ARBA"/>
</dbReference>
<dbReference type="Gene3D" id="1.10.510.10">
    <property type="entry name" value="Transferase(Phosphotransferase) domain 1"/>
    <property type="match status" value="2"/>
</dbReference>
<evidence type="ECO:0000256" key="12">
    <source>
        <dbReference type="ARBA" id="ARBA00048679"/>
    </source>
</evidence>
<feature type="domain" description="Protein kinase" evidence="15">
    <location>
        <begin position="174"/>
        <end position="468"/>
    </location>
</feature>
<dbReference type="InterPro" id="IPR000719">
    <property type="entry name" value="Prot_kinase_dom"/>
</dbReference>
<dbReference type="SUPFAM" id="SSF56112">
    <property type="entry name" value="Protein kinase-like (PK-like)"/>
    <property type="match status" value="1"/>
</dbReference>
<evidence type="ECO:0000256" key="8">
    <source>
        <dbReference type="ARBA" id="ARBA00022741"/>
    </source>
</evidence>
<dbReference type="InterPro" id="IPR011009">
    <property type="entry name" value="Kinase-like_dom_sf"/>
</dbReference>
<dbReference type="Gene3D" id="3.30.200.20">
    <property type="entry name" value="Phosphorylase Kinase, domain 1"/>
    <property type="match status" value="2"/>
</dbReference>
<proteinExistence type="inferred from homology"/>
<dbReference type="InterPro" id="IPR050839">
    <property type="entry name" value="Rho-assoc_Ser/Thr_Kinase"/>
</dbReference>
<evidence type="ECO:0000259" key="16">
    <source>
        <dbReference type="PROSITE" id="PS51285"/>
    </source>
</evidence>
<dbReference type="EC" id="2.7.11.1" evidence="3"/>
<keyword evidence="7" id="KW-0808">Transferase</keyword>
<dbReference type="Proteomes" id="UP000828236">
    <property type="component" value="Unassembled WGS sequence"/>
</dbReference>
<dbReference type="CDD" id="cd05599">
    <property type="entry name" value="STKc_NDR_like"/>
    <property type="match status" value="1"/>
</dbReference>
<feature type="domain" description="AGC-kinase C-terminal" evidence="16">
    <location>
        <begin position="469"/>
        <end position="539"/>
    </location>
</feature>
<evidence type="ECO:0000313" key="17">
    <source>
        <dbReference type="EMBL" id="KAH7642451.1"/>
    </source>
</evidence>
<keyword evidence="10 13" id="KW-0067">ATP-binding</keyword>
<feature type="compositionally biased region" description="Low complexity" evidence="14">
    <location>
        <begin position="26"/>
        <end position="66"/>
    </location>
</feature>
<sequence length="546" mass="62431">MHNHHIQKQQSQQQRGGPAGGFKMMAAATTTNNNNNNTTPEQTDSTQQQQQTIESSGSPVSGTTSPNIQMDNNNATTGIMVSGLMNNSADSSGQIRFSGHTLDKATKAKVHLENYYSNLISQHMERRIRHERLEESMRDEGLSEEQKQEKRIQHAQKETEFLRLKRSRLGVEDFTPLKVIGRGAFGEVRLVQKNDTGHVYAMKILRKADMVEKEQVGHVRAERDFLVEADHQWVVKMYYSFQDSINLYLIMEFLPGGDMMTLLIKKDTLTEECAQFYIAETALAIESIHKLGFIHRDIKPDNLLLDARGHIKLSDFGLCTGMKKSHRTEFYRDLSQAKPSDFTSSPMDSKRRAESWKKNRRQLAYSTVGTPDYIAPEVFKKTGYGASADWWSLGVIMYEMLIGYPPFCSETPHETYQKVMNWRDTLVFPPEVPISNEARDLILRFCTDADRRIGSHHGIDEIKQHSFFKGVDWEHIRERPAAIPVEVKSIDDTSNFDNFDDVDLKIPSASNKDPESGGIKDWVFINYTFKRFEGLTHRGVKQPRKS</sequence>
<keyword evidence="5" id="KW-0723">Serine/threonine-protein kinase</keyword>
<dbReference type="FunFam" id="3.30.200.20:FF:000393">
    <property type="entry name" value="Non-specific serine/threonine protein kinase"/>
    <property type="match status" value="1"/>
</dbReference>
<organism evidence="18 19">
    <name type="scientific">Dermatophagoides farinae</name>
    <name type="common">American house dust mite</name>
    <dbReference type="NCBI Taxonomy" id="6954"/>
    <lineage>
        <taxon>Eukaryota</taxon>
        <taxon>Metazoa</taxon>
        <taxon>Ecdysozoa</taxon>
        <taxon>Arthropoda</taxon>
        <taxon>Chelicerata</taxon>
        <taxon>Arachnida</taxon>
        <taxon>Acari</taxon>
        <taxon>Acariformes</taxon>
        <taxon>Sarcoptiformes</taxon>
        <taxon>Astigmata</taxon>
        <taxon>Psoroptidia</taxon>
        <taxon>Analgoidea</taxon>
        <taxon>Pyroglyphidae</taxon>
        <taxon>Dermatophagoidinae</taxon>
        <taxon>Dermatophagoides</taxon>
    </lineage>
</organism>
<reference evidence="18" key="4">
    <citation type="journal article" date="2022" name="Res Sq">
        <title>Comparative Genomics Reveals Insights into the Divergent Evolution of Astigmatic Mites and Household Pest Adaptations.</title>
        <authorList>
            <person name="Xiong Q."/>
            <person name="Wan A.T.-Y."/>
            <person name="Liu X.-Y."/>
            <person name="Fung C.S.-H."/>
            <person name="Xiao X."/>
            <person name="Malainual N."/>
            <person name="Hou J."/>
            <person name="Wang L."/>
            <person name="Wang M."/>
            <person name="Yang K."/>
            <person name="Cui Y."/>
            <person name="Leung E."/>
            <person name="Nong W."/>
            <person name="Shin S.-K."/>
            <person name="Au S."/>
            <person name="Jeong K.Y."/>
            <person name="Chew F.T."/>
            <person name="Hui J."/>
            <person name="Leung T.F."/>
            <person name="Tungtrongchitr A."/>
            <person name="Zhong N."/>
            <person name="Liu Z."/>
            <person name="Tsui S."/>
        </authorList>
    </citation>
    <scope>NUCLEOTIDE SEQUENCE</scope>
    <source>
        <strain evidence="18">Derf</strain>
        <tissue evidence="18">Whole organism</tissue>
    </source>
</reference>
<dbReference type="GO" id="GO:0005737">
    <property type="term" value="C:cytoplasm"/>
    <property type="evidence" value="ECO:0007669"/>
    <property type="project" value="UniProtKB-SubCell"/>
</dbReference>
<reference evidence="17" key="3">
    <citation type="journal article" date="2021" name="World Allergy Organ. J.">
        <title>Chromosome-level assembly of Dermatophagoides farinae genome and transcriptome reveals two novel allergens Der f 37 and Der f 39.</title>
        <authorList>
            <person name="Chen J."/>
            <person name="Cai Z."/>
            <person name="Fan D."/>
            <person name="Hu J."/>
            <person name="Hou Y."/>
            <person name="He Y."/>
            <person name="Zhang Z."/>
            <person name="Zhao Z."/>
            <person name="Gao P."/>
            <person name="Hu W."/>
            <person name="Sun J."/>
            <person name="Li J."/>
            <person name="Ji K."/>
        </authorList>
    </citation>
    <scope>NUCLEOTIDE SEQUENCE</scope>
    <source>
        <strain evidence="17">JKM2019</strain>
    </source>
</reference>
<dbReference type="Pfam" id="PF00433">
    <property type="entry name" value="Pkinase_C"/>
    <property type="match status" value="1"/>
</dbReference>
<dbReference type="PROSITE" id="PS50011">
    <property type="entry name" value="PROTEIN_KINASE_DOM"/>
    <property type="match status" value="1"/>
</dbReference>
<gene>
    <name evidence="18" type="primary">STK38_1</name>
    <name evidence="18" type="ORF">DERF_003588</name>
    <name evidence="17" type="ORF">HUG17_5496</name>
</gene>
<evidence type="ECO:0000313" key="19">
    <source>
        <dbReference type="Proteomes" id="UP000790347"/>
    </source>
</evidence>